<dbReference type="PANTHER" id="PTHR43201">
    <property type="entry name" value="ACYL-COA SYNTHETASE"/>
    <property type="match status" value="1"/>
</dbReference>
<dbReference type="InterPro" id="IPR025110">
    <property type="entry name" value="AMP-bd_C"/>
</dbReference>
<dbReference type="InterPro" id="IPR020845">
    <property type="entry name" value="AMP-binding_CS"/>
</dbReference>
<evidence type="ECO:0000313" key="7">
    <source>
        <dbReference type="Proteomes" id="UP001148313"/>
    </source>
</evidence>
<proteinExistence type="inferred from homology"/>
<keyword evidence="7" id="KW-1185">Reference proteome</keyword>
<gene>
    <name evidence="6" type="ORF">OOZ53_03480</name>
</gene>
<evidence type="ECO:0000313" key="6">
    <source>
        <dbReference type="EMBL" id="MDA4844392.1"/>
    </source>
</evidence>
<evidence type="ECO:0000256" key="3">
    <source>
        <dbReference type="ARBA" id="ARBA00022723"/>
    </source>
</evidence>
<accession>A0ABT4VI58</accession>
<dbReference type="Gene3D" id="3.30.300.30">
    <property type="match status" value="1"/>
</dbReference>
<evidence type="ECO:0000259" key="4">
    <source>
        <dbReference type="Pfam" id="PF00501"/>
    </source>
</evidence>
<dbReference type="Pfam" id="PF00501">
    <property type="entry name" value="AMP-binding"/>
    <property type="match status" value="1"/>
</dbReference>
<evidence type="ECO:0000256" key="1">
    <source>
        <dbReference type="ARBA" id="ARBA00006432"/>
    </source>
</evidence>
<dbReference type="RefSeq" id="WP_271087922.1">
    <property type="nucleotide sequence ID" value="NZ_JAPJZH010000002.1"/>
</dbReference>
<sequence length="519" mass="55800">MDTTPEHSTSAARLWRHAEERPEALAVCDGRVSLSYRALCTEIDRLAALLSRYGVGPESRVLFLPDVCVESVIAYWALRTIDAVVIVGDPGSRTQERAHYIERTGASHALVGCRAAETDTPSAFCFHLAPGVAGVRQWGPERTEPPVPMAINDENGSRPAVILFSSGTTGQPKAIVHTAATIDALHRTLLATWRLSPADRVLAALPFHTIYGLLFSAGSALYAGAALVLLERFKPRDALLAIETHQVTTAAFVPAMALMILNLDDRDAFDLSSLRALYTASAPISEHDIARFEAYSGAPLISNYGLTEIPGAAVERADTLHHPGSVGQLSPGFEAVARDGNGMPLPSGKTGEITLRGPTLMAGYLDDPEQTARRVRDGWIYTQDIGHVDADGRVFLSGRMSDMIIRGGLNISPLEIEAVLSSHDAVSEAAVVGAPDRVLGQVVVACIVPSPAADRSTIFDTLMTHCRQFLSAPKVPVAIHLLDALPRNAGGKVLRKELAQRLEVQPADSQTMNRREMRP</sequence>
<name>A0ABT4VI58_9HYPH</name>
<reference evidence="6" key="1">
    <citation type="submission" date="2022-11" db="EMBL/GenBank/DDBJ databases">
        <title>Hoeflea poritis sp. nov., isolated from scleractinian coral Porites lutea.</title>
        <authorList>
            <person name="Zhang G."/>
            <person name="Wei Q."/>
            <person name="Cai L."/>
        </authorList>
    </citation>
    <scope>NUCLEOTIDE SEQUENCE</scope>
    <source>
        <strain evidence="6">E7-10</strain>
    </source>
</reference>
<dbReference type="InterPro" id="IPR045851">
    <property type="entry name" value="AMP-bd_C_sf"/>
</dbReference>
<dbReference type="Pfam" id="PF13193">
    <property type="entry name" value="AMP-binding_C"/>
    <property type="match status" value="1"/>
</dbReference>
<dbReference type="InterPro" id="IPR042099">
    <property type="entry name" value="ANL_N_sf"/>
</dbReference>
<comment type="caution">
    <text evidence="6">The sequence shown here is derived from an EMBL/GenBank/DDBJ whole genome shotgun (WGS) entry which is preliminary data.</text>
</comment>
<dbReference type="PROSITE" id="PS00455">
    <property type="entry name" value="AMP_BINDING"/>
    <property type="match status" value="1"/>
</dbReference>
<keyword evidence="2" id="KW-0436">Ligase</keyword>
<feature type="domain" description="AMP-dependent synthetase/ligase" evidence="4">
    <location>
        <begin position="15"/>
        <end position="365"/>
    </location>
</feature>
<comment type="similarity">
    <text evidence="1">Belongs to the ATP-dependent AMP-binding enzyme family.</text>
</comment>
<dbReference type="SUPFAM" id="SSF56801">
    <property type="entry name" value="Acetyl-CoA synthetase-like"/>
    <property type="match status" value="1"/>
</dbReference>
<dbReference type="Proteomes" id="UP001148313">
    <property type="component" value="Unassembled WGS sequence"/>
</dbReference>
<evidence type="ECO:0000256" key="2">
    <source>
        <dbReference type="ARBA" id="ARBA00022598"/>
    </source>
</evidence>
<dbReference type="EMBL" id="JAPJZH010000002">
    <property type="protein sequence ID" value="MDA4844392.1"/>
    <property type="molecule type" value="Genomic_DNA"/>
</dbReference>
<keyword evidence="3" id="KW-0479">Metal-binding</keyword>
<evidence type="ECO:0000259" key="5">
    <source>
        <dbReference type="Pfam" id="PF13193"/>
    </source>
</evidence>
<protein>
    <submittedName>
        <fullName evidence="6">AMP-binding protein</fullName>
    </submittedName>
</protein>
<dbReference type="Gene3D" id="3.40.50.12780">
    <property type="entry name" value="N-terminal domain of ligase-like"/>
    <property type="match status" value="1"/>
</dbReference>
<dbReference type="InterPro" id="IPR000873">
    <property type="entry name" value="AMP-dep_synth/lig_dom"/>
</dbReference>
<dbReference type="PANTHER" id="PTHR43201:SF5">
    <property type="entry name" value="MEDIUM-CHAIN ACYL-COA LIGASE ACSF2, MITOCHONDRIAL"/>
    <property type="match status" value="1"/>
</dbReference>
<feature type="domain" description="AMP-binding enzyme C-terminal" evidence="5">
    <location>
        <begin position="415"/>
        <end position="492"/>
    </location>
</feature>
<organism evidence="6 7">
    <name type="scientific">Hoeflea poritis</name>
    <dbReference type="NCBI Taxonomy" id="2993659"/>
    <lineage>
        <taxon>Bacteria</taxon>
        <taxon>Pseudomonadati</taxon>
        <taxon>Pseudomonadota</taxon>
        <taxon>Alphaproteobacteria</taxon>
        <taxon>Hyphomicrobiales</taxon>
        <taxon>Rhizobiaceae</taxon>
        <taxon>Hoeflea</taxon>
    </lineage>
</organism>